<accession>A0A2T9X600</accession>
<evidence type="ECO:0000313" key="2">
    <source>
        <dbReference type="EMBL" id="PVU75465.1"/>
    </source>
</evidence>
<evidence type="ECO:0000256" key="1">
    <source>
        <dbReference type="ARBA" id="ARBA00023118"/>
    </source>
</evidence>
<protein>
    <submittedName>
        <fullName evidence="2">CRISPR-associated endoribonuclease Cas6</fullName>
    </submittedName>
</protein>
<dbReference type="Proteomes" id="UP000245638">
    <property type="component" value="Unassembled WGS sequence"/>
</dbReference>
<dbReference type="AlphaFoldDB" id="A0A2T9X600"/>
<dbReference type="InterPro" id="IPR010156">
    <property type="entry name" value="CRISPR-assoc_prot_Cas6"/>
</dbReference>
<keyword evidence="1" id="KW-0051">Antiviral defense</keyword>
<reference evidence="2 3" key="1">
    <citation type="journal article" date="2015" name="Appl. Environ. Microbiol.">
        <title>Nanoarchaeota, Their Sulfolobales Host, and Nanoarchaeota Virus Distribution across Yellowstone National Park Hot Springs.</title>
        <authorList>
            <person name="Munson-McGee J.H."/>
            <person name="Field E.K."/>
            <person name="Bateson M."/>
            <person name="Rooney C."/>
            <person name="Stepanauskas R."/>
            <person name="Young M.J."/>
        </authorList>
    </citation>
    <scope>NUCLEOTIDE SEQUENCE [LARGE SCALE GENOMIC DNA]</scope>
    <source>
        <strain evidence="2">SCGC AC-742_N10</strain>
    </source>
</reference>
<organism evidence="2 3">
    <name type="scientific">Acidianus hospitalis</name>
    <dbReference type="NCBI Taxonomy" id="563177"/>
    <lineage>
        <taxon>Archaea</taxon>
        <taxon>Thermoproteota</taxon>
        <taxon>Thermoprotei</taxon>
        <taxon>Sulfolobales</taxon>
        <taxon>Sulfolobaceae</taxon>
        <taxon>Acidianus</taxon>
    </lineage>
</organism>
<dbReference type="GO" id="GO:0051607">
    <property type="term" value="P:defense response to virus"/>
    <property type="evidence" value="ECO:0007669"/>
    <property type="project" value="UniProtKB-KW"/>
</dbReference>
<sequence>MGKTLLGGVKEGISVSPLKKGGKYLVKYSNLPTFMEVEGGETYSFEVGGKSEDVVKALTDLQERKVFNTSWKVEDVKMREAKVERKGFIEVELLTPALLVDPFRKDKKKRFTNAFFVTFAVNYMDHFKFSREDYAKIALSIEEKVREEPSTMEYARVIYAGKEVVGIMGKFRYTILEKDEEIFTVLEIALAKGIGSSRKNGFGRVSLK</sequence>
<dbReference type="NCBIfam" id="TIGR01877">
    <property type="entry name" value="cas_cas6"/>
    <property type="match status" value="1"/>
</dbReference>
<dbReference type="EMBL" id="QEFD01000142">
    <property type="protein sequence ID" value="PVU75465.1"/>
    <property type="molecule type" value="Genomic_DNA"/>
</dbReference>
<dbReference type="GO" id="GO:0016788">
    <property type="term" value="F:hydrolase activity, acting on ester bonds"/>
    <property type="evidence" value="ECO:0007669"/>
    <property type="project" value="InterPro"/>
</dbReference>
<proteinExistence type="predicted"/>
<name>A0A2T9X600_9CREN</name>
<dbReference type="Gene3D" id="3.30.70.1900">
    <property type="match status" value="1"/>
</dbReference>
<comment type="caution">
    <text evidence="2">The sequence shown here is derived from an EMBL/GenBank/DDBJ whole genome shotgun (WGS) entry which is preliminary data.</text>
</comment>
<gene>
    <name evidence="2" type="primary">cas6</name>
    <name evidence="2" type="ORF">DDW13_04945</name>
</gene>
<evidence type="ECO:0000313" key="3">
    <source>
        <dbReference type="Proteomes" id="UP000245638"/>
    </source>
</evidence>